<evidence type="ECO:0000313" key="1">
    <source>
        <dbReference type="EMBL" id="RAG86352.1"/>
    </source>
</evidence>
<comment type="caution">
    <text evidence="1">The sequence shown here is derived from an EMBL/GenBank/DDBJ whole genome shotgun (WGS) entry which is preliminary data.</text>
</comment>
<organism evidence="1 2">
    <name type="scientific">Streptacidiphilus pinicola</name>
    <dbReference type="NCBI Taxonomy" id="2219663"/>
    <lineage>
        <taxon>Bacteria</taxon>
        <taxon>Bacillati</taxon>
        <taxon>Actinomycetota</taxon>
        <taxon>Actinomycetes</taxon>
        <taxon>Kitasatosporales</taxon>
        <taxon>Streptomycetaceae</taxon>
        <taxon>Streptacidiphilus</taxon>
    </lineage>
</organism>
<protein>
    <recommendedName>
        <fullName evidence="3">DUF3224 domain-containing protein</fullName>
    </recommendedName>
</protein>
<sequence>MLGDLIGEEQGRITVQRVLPSEHGLPPSVETTFQASGTLLGVTISDMGTYVGTLRPDGTLYGTGTGVIMSPDGAFASWQGTGVGTLGEGGTVSWRGSIVYLSDSPAFAGLRGVAGAFEWETDQSGKASGKLWAWR</sequence>
<accession>A0A2X0IMH3</accession>
<evidence type="ECO:0008006" key="3">
    <source>
        <dbReference type="Google" id="ProtNLM"/>
    </source>
</evidence>
<dbReference type="AlphaFoldDB" id="A0A2X0IMH3"/>
<dbReference type="RefSeq" id="WP_111499952.1">
    <property type="nucleotide sequence ID" value="NZ_QKYN01000028.1"/>
</dbReference>
<proteinExistence type="predicted"/>
<reference evidence="1 2" key="1">
    <citation type="submission" date="2018-06" db="EMBL/GenBank/DDBJ databases">
        <title>Streptacidiphilus pinicola sp. nov., isolated from pine grove soil.</title>
        <authorList>
            <person name="Roh S.G."/>
            <person name="Park S."/>
            <person name="Kim M.-K."/>
            <person name="Yun B.-R."/>
            <person name="Park J."/>
            <person name="Kim M.J."/>
            <person name="Kim Y.S."/>
            <person name="Kim S.B."/>
        </authorList>
    </citation>
    <scope>NUCLEOTIDE SEQUENCE [LARGE SCALE GENOMIC DNA]</scope>
    <source>
        <strain evidence="1 2">MMS16-CNU450</strain>
    </source>
</reference>
<evidence type="ECO:0000313" key="2">
    <source>
        <dbReference type="Proteomes" id="UP000248889"/>
    </source>
</evidence>
<dbReference type="OrthoDB" id="119145at2"/>
<gene>
    <name evidence="1" type="ORF">DN069_06910</name>
</gene>
<dbReference type="EMBL" id="QKYN01000028">
    <property type="protein sequence ID" value="RAG86352.1"/>
    <property type="molecule type" value="Genomic_DNA"/>
</dbReference>
<name>A0A2X0IMH3_9ACTN</name>
<keyword evidence="2" id="KW-1185">Reference proteome</keyword>
<dbReference type="Proteomes" id="UP000248889">
    <property type="component" value="Unassembled WGS sequence"/>
</dbReference>